<dbReference type="VEuPathDB" id="AmoebaDB:EHI_085990"/>
<organism evidence="1 2">
    <name type="scientific">Entamoeba histolytica</name>
    <dbReference type="NCBI Taxonomy" id="5759"/>
    <lineage>
        <taxon>Eukaryota</taxon>
        <taxon>Amoebozoa</taxon>
        <taxon>Evosea</taxon>
        <taxon>Archamoebae</taxon>
        <taxon>Mastigamoebida</taxon>
        <taxon>Entamoebidae</taxon>
        <taxon>Entamoeba</taxon>
    </lineage>
</organism>
<dbReference type="VEuPathDB" id="AmoebaDB:KM1_047090"/>
<dbReference type="VEuPathDB" id="AmoebaDB:EHI7A_020930"/>
<reference evidence="1 2" key="1">
    <citation type="submission" date="2016-05" db="EMBL/GenBank/DDBJ databases">
        <title>First whole genome sequencing of Entamoeba histolytica HM1:IMSS-clone-6.</title>
        <authorList>
            <person name="Mukherjee Avik.K."/>
            <person name="Izumyama S."/>
            <person name="Nakada-Tsukui K."/>
            <person name="Nozaki T."/>
        </authorList>
    </citation>
    <scope>NUCLEOTIDE SEQUENCE [LARGE SCALE GENOMIC DNA]</scope>
    <source>
        <strain evidence="1 2">HM1:IMSS clone 6</strain>
    </source>
</reference>
<proteinExistence type="predicted"/>
<dbReference type="SUPFAM" id="SSF88713">
    <property type="entry name" value="Glycoside hydrolase/deacetylase"/>
    <property type="match status" value="1"/>
</dbReference>
<accession>A0A5K1TVM7</accession>
<sequence length="421" mass="49794">METFPNDYLFPKVTPLLPITSKKIKLDESTKQKYLTKLVKLKVICVRLMDQIIKADQKVKEQMFDANQQMKKESLTYFIAQQREMKQASDNYYITQLKRFKFQKNVLAYDFNIIKQHSEILSVVISMLEKSYFVIEIKKFFISPIRLLKKDEIEIPRKEFMNKLNKNLYSAKQHYDEVFTKYLTLTNPRTKVLKTILVDVIIKIEKTSERKFIFSPDLIEHFNYWFWDYRSPYWEDIKRLVLKPIQSKAIMNELRNIRKRIIKDNKIGFIGGSDILDRLIEIVAFPRLYYKTIPLPFDYPTYFSHCKIIKEKYKGNSQWDGNFNQLISMCNELNLLFIPTDIFKKVDEIVSSIPKLLSSIPDGDELLQHVAWIIGNSDLHCQREVSDILSNCSPYKQSVGKICYSATIFDLALKLIILCDD</sequence>
<evidence type="ECO:0000313" key="1">
    <source>
        <dbReference type="EMBL" id="GAT95735.1"/>
    </source>
</evidence>
<comment type="caution">
    <text evidence="1">The sequence shown here is derived from an EMBL/GenBank/DDBJ whole genome shotgun (WGS) entry which is preliminary data.</text>
</comment>
<evidence type="ECO:0000313" key="2">
    <source>
        <dbReference type="Proteomes" id="UP000078387"/>
    </source>
</evidence>
<dbReference type="VEuPathDB" id="AmoebaDB:EHI8A_017690"/>
<dbReference type="GO" id="GO:0005975">
    <property type="term" value="P:carbohydrate metabolic process"/>
    <property type="evidence" value="ECO:0007669"/>
    <property type="project" value="InterPro"/>
</dbReference>
<gene>
    <name evidence="1" type="ORF">CL6EHI_085990</name>
</gene>
<dbReference type="InterPro" id="IPR011330">
    <property type="entry name" value="Glyco_hydro/deAcase_b/a-brl"/>
</dbReference>
<name>A0A5K1TVM7_ENTHI</name>
<protein>
    <submittedName>
        <fullName evidence="1">Uncharacterized protein</fullName>
    </submittedName>
</protein>
<dbReference type="Proteomes" id="UP000078387">
    <property type="component" value="Unassembled WGS sequence"/>
</dbReference>
<dbReference type="OMA" id="HSVGKIC"/>
<dbReference type="EMBL" id="BDEQ01000001">
    <property type="protein sequence ID" value="GAT95735.1"/>
    <property type="molecule type" value="Genomic_DNA"/>
</dbReference>
<dbReference type="AlphaFoldDB" id="A0A5K1TVM7"/>
<dbReference type="VEuPathDB" id="AmoebaDB:EHI5A_040030"/>